<gene>
    <name evidence="2" type="primary">Acey_s0003.g1614</name>
    <name evidence="2" type="ORF">Y032_0003g1614</name>
</gene>
<evidence type="ECO:0000313" key="2">
    <source>
        <dbReference type="EMBL" id="EYC32498.1"/>
    </source>
</evidence>
<dbReference type="AlphaFoldDB" id="A0A016W0G9"/>
<evidence type="ECO:0000256" key="1">
    <source>
        <dbReference type="SAM" id="MobiDB-lite"/>
    </source>
</evidence>
<dbReference type="EMBL" id="JARK01001339">
    <property type="protein sequence ID" value="EYC32498.1"/>
    <property type="molecule type" value="Genomic_DNA"/>
</dbReference>
<dbReference type="Proteomes" id="UP000024635">
    <property type="component" value="Unassembled WGS sequence"/>
</dbReference>
<accession>A0A016W0G9</accession>
<protein>
    <submittedName>
        <fullName evidence="2">Uncharacterized protein</fullName>
    </submittedName>
</protein>
<feature type="region of interest" description="Disordered" evidence="1">
    <location>
        <begin position="1"/>
        <end position="32"/>
    </location>
</feature>
<proteinExistence type="predicted"/>
<name>A0A016W0G9_9BILA</name>
<evidence type="ECO:0000313" key="3">
    <source>
        <dbReference type="Proteomes" id="UP000024635"/>
    </source>
</evidence>
<feature type="compositionally biased region" description="Gly residues" evidence="1">
    <location>
        <begin position="1"/>
        <end position="10"/>
    </location>
</feature>
<reference evidence="3" key="1">
    <citation type="journal article" date="2015" name="Nat. Genet.">
        <title>The genome and transcriptome of the zoonotic hookworm Ancylostoma ceylanicum identify infection-specific gene families.</title>
        <authorList>
            <person name="Schwarz E.M."/>
            <person name="Hu Y."/>
            <person name="Antoshechkin I."/>
            <person name="Miller M.M."/>
            <person name="Sternberg P.W."/>
            <person name="Aroian R.V."/>
        </authorList>
    </citation>
    <scope>NUCLEOTIDE SEQUENCE</scope>
    <source>
        <strain evidence="3">HY135</strain>
    </source>
</reference>
<sequence length="109" mass="11599">MSGGRAGEPGGVSTPPGSRGAGCTTASSSSHIDQLRQCCELVWPSDEYCICAFLRSATATAAVIHRYGRILRHVDGFRAAAIRHEFDRVVVAGDQRFETVSGAVLLGYE</sequence>
<organism evidence="2 3">
    <name type="scientific">Ancylostoma ceylanicum</name>
    <dbReference type="NCBI Taxonomy" id="53326"/>
    <lineage>
        <taxon>Eukaryota</taxon>
        <taxon>Metazoa</taxon>
        <taxon>Ecdysozoa</taxon>
        <taxon>Nematoda</taxon>
        <taxon>Chromadorea</taxon>
        <taxon>Rhabditida</taxon>
        <taxon>Rhabditina</taxon>
        <taxon>Rhabditomorpha</taxon>
        <taxon>Strongyloidea</taxon>
        <taxon>Ancylostomatidae</taxon>
        <taxon>Ancylostomatinae</taxon>
        <taxon>Ancylostoma</taxon>
    </lineage>
</organism>
<comment type="caution">
    <text evidence="2">The sequence shown here is derived from an EMBL/GenBank/DDBJ whole genome shotgun (WGS) entry which is preliminary data.</text>
</comment>
<keyword evidence="3" id="KW-1185">Reference proteome</keyword>